<dbReference type="EMBL" id="VNHY01000002">
    <property type="protein sequence ID" value="TYP93850.1"/>
    <property type="molecule type" value="Genomic_DNA"/>
</dbReference>
<feature type="binding site" evidence="6">
    <location>
        <begin position="247"/>
        <end position="250"/>
    </location>
    <ligand>
        <name>substrate</name>
    </ligand>
</feature>
<name>A0A5D3YK85_9BACT</name>
<evidence type="ECO:0000256" key="7">
    <source>
        <dbReference type="PIRSR" id="PIRSR600246-3"/>
    </source>
</evidence>
<dbReference type="GO" id="GO:0006508">
    <property type="term" value="P:proteolysis"/>
    <property type="evidence" value="ECO:0007669"/>
    <property type="project" value="UniProtKB-KW"/>
</dbReference>
<keyword evidence="2" id="KW-0378">Hydrolase</keyword>
<dbReference type="FunFam" id="3.60.20.30:FF:000001">
    <property type="entry name" value="Isoaspartyl peptidase/L-asparaginase"/>
    <property type="match status" value="1"/>
</dbReference>
<dbReference type="Gene3D" id="3.60.20.30">
    <property type="entry name" value="(Glycosyl)asparaginase"/>
    <property type="match status" value="1"/>
</dbReference>
<dbReference type="CDD" id="cd04701">
    <property type="entry name" value="Asparaginase_2"/>
    <property type="match status" value="1"/>
</dbReference>
<dbReference type="InterPro" id="IPR029055">
    <property type="entry name" value="Ntn_hydrolases_N"/>
</dbReference>
<dbReference type="PROSITE" id="PS51257">
    <property type="entry name" value="PROKAR_LIPOPROTEIN"/>
    <property type="match status" value="1"/>
</dbReference>
<gene>
    <name evidence="8" type="ORF">LX73_1563</name>
</gene>
<evidence type="ECO:0000256" key="3">
    <source>
        <dbReference type="ARBA" id="ARBA00022813"/>
    </source>
</evidence>
<keyword evidence="1" id="KW-0645">Protease</keyword>
<dbReference type="AlphaFoldDB" id="A0A5D3YK85"/>
<proteinExistence type="predicted"/>
<evidence type="ECO:0000313" key="8">
    <source>
        <dbReference type="EMBL" id="TYP93850.1"/>
    </source>
</evidence>
<dbReference type="PANTHER" id="PTHR10188">
    <property type="entry name" value="L-ASPARAGINASE"/>
    <property type="match status" value="1"/>
</dbReference>
<feature type="active site" description="Nucleophile" evidence="5">
    <location>
        <position position="219"/>
    </location>
</feature>
<dbReference type="PANTHER" id="PTHR10188:SF6">
    <property type="entry name" value="N(4)-(BETA-N-ACETYLGLUCOSAMINYL)-L-ASPARAGINASE"/>
    <property type="match status" value="1"/>
</dbReference>
<dbReference type="SUPFAM" id="SSF56235">
    <property type="entry name" value="N-terminal nucleophile aminohydrolases (Ntn hydrolases)"/>
    <property type="match status" value="1"/>
</dbReference>
<organism evidence="8 9">
    <name type="scientific">Fodinibius salinus</name>
    <dbReference type="NCBI Taxonomy" id="860790"/>
    <lineage>
        <taxon>Bacteria</taxon>
        <taxon>Pseudomonadati</taxon>
        <taxon>Balneolota</taxon>
        <taxon>Balneolia</taxon>
        <taxon>Balneolales</taxon>
        <taxon>Balneolaceae</taxon>
        <taxon>Fodinibius</taxon>
    </lineage>
</organism>
<accession>A0A5D3YK85</accession>
<dbReference type="Pfam" id="PF01112">
    <property type="entry name" value="Asparaginase_2"/>
    <property type="match status" value="1"/>
</dbReference>
<feature type="binding site" evidence="6">
    <location>
        <begin position="269"/>
        <end position="272"/>
    </location>
    <ligand>
        <name>substrate</name>
    </ligand>
</feature>
<evidence type="ECO:0000256" key="2">
    <source>
        <dbReference type="ARBA" id="ARBA00022801"/>
    </source>
</evidence>
<evidence type="ECO:0000256" key="6">
    <source>
        <dbReference type="PIRSR" id="PIRSR600246-2"/>
    </source>
</evidence>
<evidence type="ECO:0000256" key="1">
    <source>
        <dbReference type="ARBA" id="ARBA00022670"/>
    </source>
</evidence>
<evidence type="ECO:0000256" key="5">
    <source>
        <dbReference type="PIRSR" id="PIRSR600246-1"/>
    </source>
</evidence>
<evidence type="ECO:0000256" key="4">
    <source>
        <dbReference type="ARBA" id="ARBA00069124"/>
    </source>
</evidence>
<reference evidence="8 9" key="1">
    <citation type="submission" date="2019-07" db="EMBL/GenBank/DDBJ databases">
        <title>Genomic Encyclopedia of Archaeal and Bacterial Type Strains, Phase II (KMG-II): from individual species to whole genera.</title>
        <authorList>
            <person name="Goeker M."/>
        </authorList>
    </citation>
    <scope>NUCLEOTIDE SEQUENCE [LARGE SCALE GENOMIC DNA]</scope>
    <source>
        <strain evidence="8 9">DSM 21935</strain>
    </source>
</reference>
<protein>
    <recommendedName>
        <fullName evidence="4">Isoaspartyl peptidase</fullName>
    </recommendedName>
</protein>
<dbReference type="RefSeq" id="WP_246138190.1">
    <property type="nucleotide sequence ID" value="NZ_VNHY01000002.1"/>
</dbReference>
<dbReference type="GO" id="GO:0008233">
    <property type="term" value="F:peptidase activity"/>
    <property type="evidence" value="ECO:0007669"/>
    <property type="project" value="UniProtKB-KW"/>
</dbReference>
<keyword evidence="9" id="KW-1185">Reference proteome</keyword>
<dbReference type="InterPro" id="IPR000246">
    <property type="entry name" value="Peptidase_T2"/>
</dbReference>
<keyword evidence="3" id="KW-0068">Autocatalytic cleavage</keyword>
<feature type="site" description="Cleavage; by autolysis" evidence="7">
    <location>
        <begin position="218"/>
        <end position="219"/>
    </location>
</feature>
<comment type="caution">
    <text evidence="8">The sequence shown here is derived from an EMBL/GenBank/DDBJ whole genome shotgun (WGS) entry which is preliminary data.</text>
</comment>
<sequence>MMFAKQLVGLLVIVMAIGCTKMEGQNKAANQDTTKKDWALVIHGGAGTISKEKPDSVVKAYKSDLDEALSVGEKILKEGGSALDAVESVINYLENNPKFNAGKGAVFTHDGGHELDAAIMLGNNRKAGTITGVKTIKNPISLARLVMENSKHIMFAGEGAEEYANQFDLERVNQEYFYTESRHKAWKRAIEEEKQDGAQSSVIEPGIPGDFFDEKKLGTVGAVAVDKDGQIVAGTSTGGMTNKKFGRVGDVPIVGAGTYASNEVAVSMTGWGEKIMQAVSGHTVSAYMKHKPATVQEAGNYLLQDVLNEGEAGMIAVDKNGNTYLNMNTQGMFRGTSDSEGNRKVAIW</sequence>
<evidence type="ECO:0000313" key="9">
    <source>
        <dbReference type="Proteomes" id="UP000324595"/>
    </source>
</evidence>
<dbReference type="Proteomes" id="UP000324595">
    <property type="component" value="Unassembled WGS sequence"/>
</dbReference>
<dbReference type="GO" id="GO:0016811">
    <property type="term" value="F:hydrolase activity, acting on carbon-nitrogen (but not peptide) bonds, in linear amides"/>
    <property type="evidence" value="ECO:0007669"/>
    <property type="project" value="UniProtKB-ARBA"/>
</dbReference>